<feature type="active site" description="Proton acceptor" evidence="4">
    <location>
        <position position="226"/>
    </location>
</feature>
<organism evidence="7 8">
    <name type="scientific">Halomonas dongshanensis</name>
    <dbReference type="NCBI Taxonomy" id="2890835"/>
    <lineage>
        <taxon>Bacteria</taxon>
        <taxon>Pseudomonadati</taxon>
        <taxon>Pseudomonadota</taxon>
        <taxon>Gammaproteobacteria</taxon>
        <taxon>Oceanospirillales</taxon>
        <taxon>Halomonadaceae</taxon>
        <taxon>Halomonas</taxon>
    </lineage>
</organism>
<dbReference type="PANTHER" id="PTHR48073">
    <property type="entry name" value="O-SUCCINYLBENZOATE SYNTHASE-RELATED"/>
    <property type="match status" value="1"/>
</dbReference>
<dbReference type="Gene3D" id="3.20.20.120">
    <property type="entry name" value="Enolase-like C-terminal domain"/>
    <property type="match status" value="1"/>
</dbReference>
<feature type="binding site" evidence="4">
    <location>
        <position position="182"/>
    </location>
    <ligand>
        <name>Mg(2+)</name>
        <dbReference type="ChEBI" id="CHEBI:18420"/>
    </ligand>
</feature>
<dbReference type="HAMAP" id="MF_00470">
    <property type="entry name" value="MenC_1"/>
    <property type="match status" value="1"/>
</dbReference>
<dbReference type="SUPFAM" id="SSF51604">
    <property type="entry name" value="Enolase C-terminal domain-like"/>
    <property type="match status" value="1"/>
</dbReference>
<keyword evidence="8" id="KW-1185">Reference proteome</keyword>
<feature type="domain" description="Mandelate racemase/muconate lactonizing enzyme C-terminal" evidence="6">
    <location>
        <begin position="107"/>
        <end position="201"/>
    </location>
</feature>
<dbReference type="NCBIfam" id="NF003473">
    <property type="entry name" value="PRK05105.1"/>
    <property type="match status" value="1"/>
</dbReference>
<dbReference type="PROSITE" id="PS00909">
    <property type="entry name" value="MR_MLE_2"/>
    <property type="match status" value="1"/>
</dbReference>
<dbReference type="Proteomes" id="UP001165542">
    <property type="component" value="Unassembled WGS sequence"/>
</dbReference>
<comment type="similarity">
    <text evidence="4">Belongs to the mandelate racemase/muconate lactonizing enzyme family. MenC type 1 subfamily.</text>
</comment>
<dbReference type="InterPro" id="IPR036849">
    <property type="entry name" value="Enolase-like_C_sf"/>
</dbReference>
<evidence type="ECO:0000256" key="3">
    <source>
        <dbReference type="ARBA" id="ARBA00023239"/>
    </source>
</evidence>
<keyword evidence="2 4" id="KW-0460">Magnesium</keyword>
<evidence type="ECO:0000256" key="4">
    <source>
        <dbReference type="HAMAP-Rule" id="MF_00470"/>
    </source>
</evidence>
<dbReference type="SFLD" id="SFLDF00009">
    <property type="entry name" value="o-succinylbenzoate_synthase"/>
    <property type="match status" value="1"/>
</dbReference>
<dbReference type="NCBIfam" id="TIGR01927">
    <property type="entry name" value="menC_gam_Gplu"/>
    <property type="match status" value="1"/>
</dbReference>
<keyword evidence="4" id="KW-0474">Menaquinone biosynthesis</keyword>
<dbReference type="SFLD" id="SFLDS00001">
    <property type="entry name" value="Enolase"/>
    <property type="match status" value="1"/>
</dbReference>
<comment type="cofactor">
    <cofactor evidence="4">
        <name>a divalent metal cation</name>
        <dbReference type="ChEBI" id="CHEBI:60240"/>
    </cofactor>
</comment>
<dbReference type="SFLD" id="SFLDG00180">
    <property type="entry name" value="muconate_cycloisomerase"/>
    <property type="match status" value="1"/>
</dbReference>
<sequence>MTLALYRYALPLRSPLVLAGQRLEHREGLLVEINGRWGEIAPLPGFSRESLAAAETECRRCLDQLAALGHCKPTLPSVAFGLDCAQRQWPPSAHPLVKPYPLWQGTPQELIERLSTIEPGSLSRLKLKVARYPLDDEYRLIQTLATHLPPGALVLDANRGWSKSQALAFCSRLPEGLVAYIEEPCETFAASLAVASATGLSLGLDETLARNEPWHAHPRVGALIIKPTLIGTLARCEALVAKARLHGMAIVVSSSFESDVGLGHLARLAAEWAPDIAPGLDTRHHLVGGLLSDDSQTRDSQIVRERLRCCYQVETRI</sequence>
<proteinExistence type="inferred from homology"/>
<dbReference type="CDD" id="cd03320">
    <property type="entry name" value="OSBS"/>
    <property type="match status" value="1"/>
</dbReference>
<gene>
    <name evidence="4 7" type="primary">menC</name>
    <name evidence="7" type="ORF">LLY24_16905</name>
</gene>
<dbReference type="SUPFAM" id="SSF54826">
    <property type="entry name" value="Enolase N-terminal domain-like"/>
    <property type="match status" value="1"/>
</dbReference>
<evidence type="ECO:0000256" key="1">
    <source>
        <dbReference type="ARBA" id="ARBA00022723"/>
    </source>
</evidence>
<dbReference type="InterPro" id="IPR029017">
    <property type="entry name" value="Enolase-like_N"/>
</dbReference>
<name>A0ABT2EI31_9GAMM</name>
<feature type="binding site" evidence="4">
    <location>
        <position position="205"/>
    </location>
    <ligand>
        <name>Mg(2+)</name>
        <dbReference type="ChEBI" id="CHEBI:18420"/>
    </ligand>
</feature>
<dbReference type="GO" id="GO:0043748">
    <property type="term" value="F:O-succinylbenzoate synthase activity"/>
    <property type="evidence" value="ECO:0007669"/>
    <property type="project" value="UniProtKB-EC"/>
</dbReference>
<comment type="function">
    <text evidence="4">Converts 2-succinyl-6-hydroxy-2,4-cyclohexadiene-1-carboxylate (SHCHC) to 2-succinylbenzoate (OSB).</text>
</comment>
<dbReference type="InterPro" id="IPR029065">
    <property type="entry name" value="Enolase_C-like"/>
</dbReference>
<dbReference type="InterPro" id="IPR018110">
    <property type="entry name" value="Mandel_Rmase/mucon_lact_enz_CS"/>
</dbReference>
<reference evidence="7" key="1">
    <citation type="submission" date="2021-11" db="EMBL/GenBank/DDBJ databases">
        <title>Halomonas sp., isolated from a coastal aquaculture zone in Dongshan Bay.</title>
        <authorList>
            <person name="Lin W."/>
        </authorList>
    </citation>
    <scope>NUCLEOTIDE SEQUENCE</scope>
    <source>
        <strain evidence="7">Yzlin-01</strain>
    </source>
</reference>
<evidence type="ECO:0000256" key="5">
    <source>
        <dbReference type="NCBIfam" id="TIGR01927"/>
    </source>
</evidence>
<feature type="active site" description="Proton donor" evidence="4">
    <location>
        <position position="128"/>
    </location>
</feature>
<evidence type="ECO:0000313" key="7">
    <source>
        <dbReference type="EMBL" id="MCS2610998.1"/>
    </source>
</evidence>
<keyword evidence="1 4" id="KW-0479">Metal-binding</keyword>
<evidence type="ECO:0000259" key="6">
    <source>
        <dbReference type="SMART" id="SM00922"/>
    </source>
</evidence>
<dbReference type="RefSeq" id="WP_259037490.1">
    <property type="nucleotide sequence ID" value="NZ_JAJISC010000009.1"/>
</dbReference>
<comment type="pathway">
    <text evidence="4">Quinol/quinone metabolism; menaquinone biosynthesis.</text>
</comment>
<comment type="caution">
    <text evidence="7">The sequence shown here is derived from an EMBL/GenBank/DDBJ whole genome shotgun (WGS) entry which is preliminary data.</text>
</comment>
<feature type="binding site" evidence="4">
    <location>
        <position position="156"/>
    </location>
    <ligand>
        <name>Mg(2+)</name>
        <dbReference type="ChEBI" id="CHEBI:18420"/>
    </ligand>
</feature>
<protein>
    <recommendedName>
        <fullName evidence="4 5">o-succinylbenzoate synthase</fullName>
        <shortName evidence="4">OSB synthase</shortName>
        <shortName evidence="4">OSBS</shortName>
        <ecNumber evidence="4 5">4.2.1.113</ecNumber>
    </recommendedName>
    <alternativeName>
        <fullName evidence="4">4-(2'-carboxyphenyl)-4-oxybutyric acid synthase</fullName>
    </alternativeName>
    <alternativeName>
        <fullName evidence="4">o-succinylbenzoic acid synthase</fullName>
    </alternativeName>
</protein>
<dbReference type="PANTHER" id="PTHR48073:SF2">
    <property type="entry name" value="O-SUCCINYLBENZOATE SYNTHASE"/>
    <property type="match status" value="1"/>
</dbReference>
<dbReference type="Gene3D" id="3.30.390.10">
    <property type="entry name" value="Enolase-like, N-terminal domain"/>
    <property type="match status" value="1"/>
</dbReference>
<comment type="catalytic activity">
    <reaction evidence="4">
        <text>(1R,6R)-6-hydroxy-2-succinyl-cyclohexa-2,4-diene-1-carboxylate = 2-succinylbenzoate + H2O</text>
        <dbReference type="Rhea" id="RHEA:10196"/>
        <dbReference type="ChEBI" id="CHEBI:15377"/>
        <dbReference type="ChEBI" id="CHEBI:18325"/>
        <dbReference type="ChEBI" id="CHEBI:58689"/>
        <dbReference type="EC" id="4.2.1.113"/>
    </reaction>
</comment>
<dbReference type="SMART" id="SM00922">
    <property type="entry name" value="MR_MLE"/>
    <property type="match status" value="1"/>
</dbReference>
<dbReference type="EMBL" id="JAJISC010000009">
    <property type="protein sequence ID" value="MCS2610998.1"/>
    <property type="molecule type" value="Genomic_DNA"/>
</dbReference>
<dbReference type="InterPro" id="IPR010196">
    <property type="entry name" value="OSB_synthase_MenC1"/>
</dbReference>
<accession>A0ABT2EI31</accession>
<dbReference type="Pfam" id="PF21508">
    <property type="entry name" value="MenC_N"/>
    <property type="match status" value="1"/>
</dbReference>
<comment type="pathway">
    <text evidence="4">Quinol/quinone metabolism; 1,4-dihydroxy-2-naphthoate biosynthesis; 1,4-dihydroxy-2-naphthoate from chorismate: step 4/7.</text>
</comment>
<dbReference type="Pfam" id="PF13378">
    <property type="entry name" value="MR_MLE_C"/>
    <property type="match status" value="1"/>
</dbReference>
<dbReference type="InterPro" id="IPR041338">
    <property type="entry name" value="OSBS_N"/>
</dbReference>
<evidence type="ECO:0000256" key="2">
    <source>
        <dbReference type="ARBA" id="ARBA00022842"/>
    </source>
</evidence>
<keyword evidence="3 4" id="KW-0456">Lyase</keyword>
<dbReference type="InterPro" id="IPR013342">
    <property type="entry name" value="Mandelate_racemase_C"/>
</dbReference>
<dbReference type="EC" id="4.2.1.113" evidence="4 5"/>
<evidence type="ECO:0000313" key="8">
    <source>
        <dbReference type="Proteomes" id="UP001165542"/>
    </source>
</evidence>